<name>A0ABQ9AY84_9ROSI</name>
<organism evidence="2 3">
    <name type="scientific">Salix suchowensis</name>
    <dbReference type="NCBI Taxonomy" id="1278906"/>
    <lineage>
        <taxon>Eukaryota</taxon>
        <taxon>Viridiplantae</taxon>
        <taxon>Streptophyta</taxon>
        <taxon>Embryophyta</taxon>
        <taxon>Tracheophyta</taxon>
        <taxon>Spermatophyta</taxon>
        <taxon>Magnoliopsida</taxon>
        <taxon>eudicotyledons</taxon>
        <taxon>Gunneridae</taxon>
        <taxon>Pentapetalae</taxon>
        <taxon>rosids</taxon>
        <taxon>fabids</taxon>
        <taxon>Malpighiales</taxon>
        <taxon>Salicaceae</taxon>
        <taxon>Saliceae</taxon>
        <taxon>Salix</taxon>
    </lineage>
</organism>
<reference evidence="2" key="2">
    <citation type="journal article" date="2023" name="Int. J. Mol. Sci.">
        <title>De Novo Assembly and Annotation of 11 Diverse Shrub Willow (Salix) Genomes Reveals Novel Gene Organization in Sex-Linked Regions.</title>
        <authorList>
            <person name="Hyden B."/>
            <person name="Feng K."/>
            <person name="Yates T.B."/>
            <person name="Jawdy S."/>
            <person name="Cereghino C."/>
            <person name="Smart L.B."/>
            <person name="Muchero W."/>
        </authorList>
    </citation>
    <scope>NUCLEOTIDE SEQUENCE</scope>
    <source>
        <tissue evidence="2">Shoot tip</tissue>
    </source>
</reference>
<feature type="region of interest" description="Disordered" evidence="1">
    <location>
        <begin position="1"/>
        <end position="29"/>
    </location>
</feature>
<dbReference type="EMBL" id="JAPFFI010000014">
    <property type="protein sequence ID" value="KAJ6366572.1"/>
    <property type="molecule type" value="Genomic_DNA"/>
</dbReference>
<gene>
    <name evidence="2" type="ORF">OIU77_003039</name>
</gene>
<evidence type="ECO:0000256" key="1">
    <source>
        <dbReference type="SAM" id="MobiDB-lite"/>
    </source>
</evidence>
<evidence type="ECO:0000313" key="2">
    <source>
        <dbReference type="EMBL" id="KAJ6366572.1"/>
    </source>
</evidence>
<keyword evidence="3" id="KW-1185">Reference proteome</keyword>
<accession>A0ABQ9AY84</accession>
<protein>
    <submittedName>
        <fullName evidence="2">Uncharacterized protein</fullName>
    </submittedName>
</protein>
<comment type="caution">
    <text evidence="2">The sequence shown here is derived from an EMBL/GenBank/DDBJ whole genome shotgun (WGS) entry which is preliminary data.</text>
</comment>
<sequence length="125" mass="13061">MESSEVDMDSVVGSEGAISDRSPPTSLDNGMIIASDAVNAADHGIQIGVEAHEQAVMEIYGRGIVAASGRRRHRGGRLSFSTDLGSDLAGRAGQLPEGGREEAGRQKGKGTEAVGAVLFGWRKRL</sequence>
<proteinExistence type="predicted"/>
<evidence type="ECO:0000313" key="3">
    <source>
        <dbReference type="Proteomes" id="UP001141253"/>
    </source>
</evidence>
<dbReference type="Proteomes" id="UP001141253">
    <property type="component" value="Chromosome 7"/>
</dbReference>
<feature type="region of interest" description="Disordered" evidence="1">
    <location>
        <begin position="76"/>
        <end position="110"/>
    </location>
</feature>
<reference evidence="2" key="1">
    <citation type="submission" date="2022-10" db="EMBL/GenBank/DDBJ databases">
        <authorList>
            <person name="Hyden B.L."/>
            <person name="Feng K."/>
            <person name="Yates T."/>
            <person name="Jawdy S."/>
            <person name="Smart L.B."/>
            <person name="Muchero W."/>
        </authorList>
    </citation>
    <scope>NUCLEOTIDE SEQUENCE</scope>
    <source>
        <tissue evidence="2">Shoot tip</tissue>
    </source>
</reference>